<evidence type="ECO:0000313" key="5">
    <source>
        <dbReference type="EMBL" id="MEQ0557996.1"/>
    </source>
</evidence>
<evidence type="ECO:0000313" key="6">
    <source>
        <dbReference type="Proteomes" id="UP001440984"/>
    </source>
</evidence>
<feature type="compositionally biased region" description="Low complexity" evidence="3">
    <location>
        <begin position="137"/>
        <end position="148"/>
    </location>
</feature>
<dbReference type="EMBL" id="JBDZYD010000001">
    <property type="protein sequence ID" value="MEQ0557996.1"/>
    <property type="molecule type" value="Genomic_DNA"/>
</dbReference>
<dbReference type="Pfam" id="PF00571">
    <property type="entry name" value="CBS"/>
    <property type="match status" value="2"/>
</dbReference>
<feature type="domain" description="CBS" evidence="4">
    <location>
        <begin position="79"/>
        <end position="135"/>
    </location>
</feature>
<dbReference type="PANTHER" id="PTHR43080">
    <property type="entry name" value="CBS DOMAIN-CONTAINING PROTEIN CBSX3, MITOCHONDRIAL"/>
    <property type="match status" value="1"/>
</dbReference>
<organism evidence="5 6">
    <name type="scientific">Amycolatopsis melonis</name>
    <dbReference type="NCBI Taxonomy" id="3156488"/>
    <lineage>
        <taxon>Bacteria</taxon>
        <taxon>Bacillati</taxon>
        <taxon>Actinomycetota</taxon>
        <taxon>Actinomycetes</taxon>
        <taxon>Pseudonocardiales</taxon>
        <taxon>Pseudonocardiaceae</taxon>
        <taxon>Amycolatopsis</taxon>
    </lineage>
</organism>
<dbReference type="InterPro" id="IPR000644">
    <property type="entry name" value="CBS_dom"/>
</dbReference>
<keyword evidence="6" id="KW-1185">Reference proteome</keyword>
<dbReference type="PROSITE" id="PS51371">
    <property type="entry name" value="CBS"/>
    <property type="match status" value="2"/>
</dbReference>
<dbReference type="SMART" id="SM00116">
    <property type="entry name" value="CBS"/>
    <property type="match status" value="2"/>
</dbReference>
<dbReference type="PANTHER" id="PTHR43080:SF2">
    <property type="entry name" value="CBS DOMAIN-CONTAINING PROTEIN"/>
    <property type="match status" value="1"/>
</dbReference>
<evidence type="ECO:0000259" key="4">
    <source>
        <dbReference type="PROSITE" id="PS51371"/>
    </source>
</evidence>
<comment type="caution">
    <text evidence="5">The sequence shown here is derived from an EMBL/GenBank/DDBJ whole genome shotgun (WGS) entry which is preliminary data.</text>
</comment>
<evidence type="ECO:0000256" key="3">
    <source>
        <dbReference type="SAM" id="MobiDB-lite"/>
    </source>
</evidence>
<dbReference type="SUPFAM" id="SSF54631">
    <property type="entry name" value="CBS-domain pair"/>
    <property type="match status" value="1"/>
</dbReference>
<reference evidence="5 6" key="1">
    <citation type="submission" date="2024-05" db="EMBL/GenBank/DDBJ databases">
        <authorList>
            <person name="Zhao H."/>
            <person name="Xu Y."/>
            <person name="Lin S."/>
            <person name="Spain J.C."/>
            <person name="Zhou N.-Y."/>
        </authorList>
    </citation>
    <scope>NUCLEOTIDE SEQUENCE [LARGE SCALE GENOMIC DNA]</scope>
    <source>
        <strain evidence="5 6">NEAU-NG30</strain>
    </source>
</reference>
<feature type="region of interest" description="Disordered" evidence="3">
    <location>
        <begin position="127"/>
        <end position="158"/>
    </location>
</feature>
<dbReference type="Gene3D" id="3.10.580.10">
    <property type="entry name" value="CBS-domain"/>
    <property type="match status" value="1"/>
</dbReference>
<dbReference type="InterPro" id="IPR051257">
    <property type="entry name" value="Diverse_CBS-Domain"/>
</dbReference>
<dbReference type="Proteomes" id="UP001440984">
    <property type="component" value="Unassembled WGS sequence"/>
</dbReference>
<dbReference type="CDD" id="cd02205">
    <property type="entry name" value="CBS_pair_SF"/>
    <property type="match status" value="1"/>
</dbReference>
<sequence>MRARDIMTTPTFALSPSATLDEATATMTGHGFTTMPVVDADGRLLGLLSEEDILRVPPPPGDPDTGVLLAGHRTAAAVMRTSGFVATADTEVRELARQMSGAGVRSAPVVEGRHVVGMVTFQDVLRATGGHRPPLPGSLVSSPGRPGGSAPPRPGGGP</sequence>
<name>A0ABV0L6S8_9PSEU</name>
<accession>A0ABV0L6S8</accession>
<proteinExistence type="predicted"/>
<dbReference type="RefSeq" id="WP_348947324.1">
    <property type="nucleotide sequence ID" value="NZ_JBDZYD010000001.1"/>
</dbReference>
<gene>
    <name evidence="5" type="ORF">ABJI51_02850</name>
</gene>
<dbReference type="InterPro" id="IPR046342">
    <property type="entry name" value="CBS_dom_sf"/>
</dbReference>
<feature type="compositionally biased region" description="Pro residues" evidence="3">
    <location>
        <begin position="149"/>
        <end position="158"/>
    </location>
</feature>
<keyword evidence="1 2" id="KW-0129">CBS domain</keyword>
<evidence type="ECO:0000256" key="2">
    <source>
        <dbReference type="PROSITE-ProRule" id="PRU00703"/>
    </source>
</evidence>
<feature type="domain" description="CBS" evidence="4">
    <location>
        <begin position="7"/>
        <end position="65"/>
    </location>
</feature>
<evidence type="ECO:0000256" key="1">
    <source>
        <dbReference type="ARBA" id="ARBA00023122"/>
    </source>
</evidence>
<protein>
    <submittedName>
        <fullName evidence="5">CBS domain-containing protein</fullName>
    </submittedName>
</protein>